<feature type="active site" description="Nucleophile" evidence="2">
    <location>
        <position position="39"/>
    </location>
</feature>
<dbReference type="InterPro" id="IPR016035">
    <property type="entry name" value="Acyl_Trfase/lysoPLipase"/>
</dbReference>
<gene>
    <name evidence="4" type="ORF">MVAC_11142</name>
</gene>
<dbReference type="RefSeq" id="WP_003932528.1">
    <property type="nucleotide sequence ID" value="NZ_JH814696.1"/>
</dbReference>
<accession>K0V4U7</accession>
<dbReference type="PANTHER" id="PTHR46394:SF1">
    <property type="entry name" value="PNPLA DOMAIN-CONTAINING PROTEIN"/>
    <property type="match status" value="1"/>
</dbReference>
<evidence type="ECO:0000256" key="1">
    <source>
        <dbReference type="ARBA" id="ARBA00023098"/>
    </source>
</evidence>
<dbReference type="GO" id="GO:0016787">
    <property type="term" value="F:hydrolase activity"/>
    <property type="evidence" value="ECO:0007669"/>
    <property type="project" value="UniProtKB-UniRule"/>
</dbReference>
<dbReference type="CDD" id="cd07207">
    <property type="entry name" value="Pat_ExoU_VipD_like"/>
    <property type="match status" value="1"/>
</dbReference>
<feature type="short sequence motif" description="GXGXXG" evidence="2">
    <location>
        <begin position="10"/>
        <end position="15"/>
    </location>
</feature>
<dbReference type="EMBL" id="ALQA01000019">
    <property type="protein sequence ID" value="EJZ09833.1"/>
    <property type="molecule type" value="Genomic_DNA"/>
</dbReference>
<dbReference type="AlphaFoldDB" id="K0V4U7"/>
<dbReference type="InterPro" id="IPR002641">
    <property type="entry name" value="PNPLA_dom"/>
</dbReference>
<dbReference type="SUPFAM" id="SSF52151">
    <property type="entry name" value="FabD/lysophospholipase-like"/>
    <property type="match status" value="1"/>
</dbReference>
<feature type="short sequence motif" description="DGA/G" evidence="2">
    <location>
        <begin position="192"/>
        <end position="194"/>
    </location>
</feature>
<protein>
    <submittedName>
        <fullName evidence="4">Phospholipase, patatin family protein</fullName>
    </submittedName>
</protein>
<evidence type="ECO:0000259" key="3">
    <source>
        <dbReference type="PROSITE" id="PS51635"/>
    </source>
</evidence>
<keyword evidence="2" id="KW-0442">Lipid degradation</keyword>
<name>K0V4U7_MYCVA</name>
<feature type="domain" description="PNPLA" evidence="3">
    <location>
        <begin position="6"/>
        <end position="205"/>
    </location>
</feature>
<keyword evidence="5" id="KW-1185">Reference proteome</keyword>
<dbReference type="Pfam" id="PF01734">
    <property type="entry name" value="Patatin"/>
    <property type="match status" value="1"/>
</dbReference>
<organism evidence="4 5">
    <name type="scientific">Mycolicibacterium vaccae ATCC 25954</name>
    <dbReference type="NCBI Taxonomy" id="1194972"/>
    <lineage>
        <taxon>Bacteria</taxon>
        <taxon>Bacillati</taxon>
        <taxon>Actinomycetota</taxon>
        <taxon>Actinomycetes</taxon>
        <taxon>Mycobacteriales</taxon>
        <taxon>Mycobacteriaceae</taxon>
        <taxon>Mycolicibacterium</taxon>
    </lineage>
</organism>
<dbReference type="Gene3D" id="3.40.1090.10">
    <property type="entry name" value="Cytosolic phospholipase A2 catalytic domain"/>
    <property type="match status" value="2"/>
</dbReference>
<dbReference type="HOGENOM" id="CLU_047251_3_0_11"/>
<feature type="short sequence motif" description="GXSXG" evidence="2">
    <location>
        <begin position="37"/>
        <end position="41"/>
    </location>
</feature>
<keyword evidence="1 2" id="KW-0443">Lipid metabolism</keyword>
<dbReference type="InterPro" id="IPR052580">
    <property type="entry name" value="Lipid_Hydrolase"/>
</dbReference>
<evidence type="ECO:0000313" key="4">
    <source>
        <dbReference type="EMBL" id="EJZ09833.1"/>
    </source>
</evidence>
<evidence type="ECO:0000313" key="5">
    <source>
        <dbReference type="Proteomes" id="UP000006072"/>
    </source>
</evidence>
<dbReference type="PROSITE" id="PS51635">
    <property type="entry name" value="PNPLA"/>
    <property type="match status" value="1"/>
</dbReference>
<dbReference type="PATRIC" id="fig|1194972.3.peg.2234"/>
<dbReference type="eggNOG" id="COG1752">
    <property type="taxonomic scope" value="Bacteria"/>
</dbReference>
<sequence>MNRADLVCEGGGVRGIGLVGAVHALAAVGYEFPRVAGSSAGSVVAALIAGLQAAGEPLSRLDELAQEIDYSKFADPTVLTRIPVVGPALSLAAHNGLYRGEYLENLLTELLGEMGVRTFGDLRTGEEPERNAWSLVVTASDLSRRRLVRIPWDLPNYGLDPDEFPVARAVRASSAVPFAFEPVEVGGATWVDGGLLSNFPVQLFDSSDDQPRWPTFGIRLSAPAGRAPTHEIHGPLSLAFAALETLISDQDAAYIDDPCTVQRTIFVPTENIGPLDFNISAEERDALYQRGVRAAEEFLRTWDYPAYQRVCRGGPVPPEAPSSTADA</sequence>
<comment type="caution">
    <text evidence="4">The sequence shown here is derived from an EMBL/GenBank/DDBJ whole genome shotgun (WGS) entry which is preliminary data.</text>
</comment>
<proteinExistence type="predicted"/>
<dbReference type="PANTHER" id="PTHR46394">
    <property type="entry name" value="ANNEXIN"/>
    <property type="match status" value="1"/>
</dbReference>
<dbReference type="GO" id="GO:0016042">
    <property type="term" value="P:lipid catabolic process"/>
    <property type="evidence" value="ECO:0007669"/>
    <property type="project" value="UniProtKB-UniRule"/>
</dbReference>
<feature type="active site" description="Proton acceptor" evidence="2">
    <location>
        <position position="192"/>
    </location>
</feature>
<reference evidence="4 5" key="1">
    <citation type="journal article" date="2012" name="J. Bacteriol.">
        <title>Complete Genome Sequence of Mycobacterium vaccae Type Strain ATCC 25954.</title>
        <authorList>
            <person name="Ho Y.S."/>
            <person name="Adroub S.A."/>
            <person name="Abadi M."/>
            <person name="Al Alwan B."/>
            <person name="Alkhateeb R."/>
            <person name="Gao G."/>
            <person name="Ragab A."/>
            <person name="Ali S."/>
            <person name="van Soolingen D."/>
            <person name="Bitter W."/>
            <person name="Pain A."/>
            <person name="Abdallah A.M."/>
        </authorList>
    </citation>
    <scope>NUCLEOTIDE SEQUENCE [LARGE SCALE GENOMIC DNA]</scope>
    <source>
        <strain evidence="4 5">ATCC 25954</strain>
    </source>
</reference>
<dbReference type="Proteomes" id="UP000006072">
    <property type="component" value="Unassembled WGS sequence"/>
</dbReference>
<keyword evidence="2" id="KW-0378">Hydrolase</keyword>
<evidence type="ECO:0000256" key="2">
    <source>
        <dbReference type="PROSITE-ProRule" id="PRU01161"/>
    </source>
</evidence>